<gene>
    <name evidence="2" type="ORF">HSBAA_38360</name>
</gene>
<keyword evidence="1" id="KW-0472">Membrane</keyword>
<dbReference type="Proteomes" id="UP000320231">
    <property type="component" value="Chromosome"/>
</dbReference>
<keyword evidence="1" id="KW-1133">Transmembrane helix</keyword>
<accession>A0A455U8M1</accession>
<evidence type="ECO:0000313" key="3">
    <source>
        <dbReference type="Proteomes" id="UP000320231"/>
    </source>
</evidence>
<organism evidence="2 3">
    <name type="scientific">Vreelandella sulfidaeris</name>
    <dbReference type="NCBI Taxonomy" id="115553"/>
    <lineage>
        <taxon>Bacteria</taxon>
        <taxon>Pseudomonadati</taxon>
        <taxon>Pseudomonadota</taxon>
        <taxon>Gammaproteobacteria</taxon>
        <taxon>Oceanospirillales</taxon>
        <taxon>Halomonadaceae</taxon>
        <taxon>Vreelandella</taxon>
    </lineage>
</organism>
<dbReference type="AlphaFoldDB" id="A0A455U8M1"/>
<keyword evidence="1" id="KW-0812">Transmembrane</keyword>
<reference evidence="2 3" key="1">
    <citation type="journal article" date="2019" name="Microbiol. Resour. Announc.">
        <title>Complete Genome Sequence of Halomonas sulfidaeris Strain Esulfide1 Isolated from a Metal Sulfide Rock at a Depth of 2,200 Meters, Obtained Using Nanopore Sequencing.</title>
        <authorList>
            <person name="Saito M."/>
            <person name="Nishigata A."/>
            <person name="Galipon J."/>
            <person name="Arakawa K."/>
        </authorList>
    </citation>
    <scope>NUCLEOTIDE SEQUENCE [LARGE SCALE GENOMIC DNA]</scope>
    <source>
        <strain evidence="2 3">ATCC BAA-803</strain>
    </source>
</reference>
<proteinExistence type="predicted"/>
<sequence length="56" mass="6137">MEHASSLGLSLIEVSDLDEEGREALRLSVNTSLNFSIHSSFAIYIAIHVPILIITI</sequence>
<protein>
    <submittedName>
        <fullName evidence="2">Uncharacterized protein</fullName>
    </submittedName>
</protein>
<name>A0A455U8M1_9GAMM</name>
<feature type="transmembrane region" description="Helical" evidence="1">
    <location>
        <begin position="35"/>
        <end position="54"/>
    </location>
</feature>
<dbReference type="KEGG" id="hsr:HSBAA_38360"/>
<evidence type="ECO:0000256" key="1">
    <source>
        <dbReference type="SAM" id="Phobius"/>
    </source>
</evidence>
<dbReference type="EMBL" id="AP019514">
    <property type="protein sequence ID" value="BBI62530.1"/>
    <property type="molecule type" value="Genomic_DNA"/>
</dbReference>
<evidence type="ECO:0000313" key="2">
    <source>
        <dbReference type="EMBL" id="BBI62530.1"/>
    </source>
</evidence>